<protein>
    <submittedName>
        <fullName evidence="1">Uncharacterized protein</fullName>
    </submittedName>
</protein>
<evidence type="ECO:0000313" key="2">
    <source>
        <dbReference type="Proteomes" id="UP000315017"/>
    </source>
</evidence>
<proteinExistence type="predicted"/>
<accession>A0A517YB85</accession>
<keyword evidence="2" id="KW-1185">Reference proteome</keyword>
<dbReference type="EMBL" id="CP036274">
    <property type="protein sequence ID" value="QDU27508.1"/>
    <property type="molecule type" value="Genomic_DNA"/>
</dbReference>
<reference evidence="1 2" key="1">
    <citation type="submission" date="2019-02" db="EMBL/GenBank/DDBJ databases">
        <title>Deep-cultivation of Planctomycetes and their phenomic and genomic characterization uncovers novel biology.</title>
        <authorList>
            <person name="Wiegand S."/>
            <person name="Jogler M."/>
            <person name="Boedeker C."/>
            <person name="Pinto D."/>
            <person name="Vollmers J."/>
            <person name="Rivas-Marin E."/>
            <person name="Kohn T."/>
            <person name="Peeters S.H."/>
            <person name="Heuer A."/>
            <person name="Rast P."/>
            <person name="Oberbeckmann S."/>
            <person name="Bunk B."/>
            <person name="Jeske O."/>
            <person name="Meyerdierks A."/>
            <person name="Storesund J.E."/>
            <person name="Kallscheuer N."/>
            <person name="Luecker S."/>
            <person name="Lage O.M."/>
            <person name="Pohl T."/>
            <person name="Merkel B.J."/>
            <person name="Hornburger P."/>
            <person name="Mueller R.-W."/>
            <person name="Bruemmer F."/>
            <person name="Labrenz M."/>
            <person name="Spormann A.M."/>
            <person name="Op den Camp H."/>
            <person name="Overmann J."/>
            <person name="Amann R."/>
            <person name="Jetten M.S.M."/>
            <person name="Mascher T."/>
            <person name="Medema M.H."/>
            <person name="Devos D.P."/>
            <person name="Kaster A.-K."/>
            <person name="Ovreas L."/>
            <person name="Rohde M."/>
            <person name="Galperin M.Y."/>
            <person name="Jogler C."/>
        </authorList>
    </citation>
    <scope>NUCLEOTIDE SEQUENCE [LARGE SCALE GENOMIC DNA]</scope>
    <source>
        <strain evidence="1 2">ETA_A8</strain>
    </source>
</reference>
<name>A0A517YB85_9BACT</name>
<dbReference type="KEGG" id="aagg:ETAA8_25960"/>
<dbReference type="AlphaFoldDB" id="A0A517YB85"/>
<dbReference type="Proteomes" id="UP000315017">
    <property type="component" value="Chromosome"/>
</dbReference>
<evidence type="ECO:0000313" key="1">
    <source>
        <dbReference type="EMBL" id="QDU27508.1"/>
    </source>
</evidence>
<organism evidence="1 2">
    <name type="scientific">Anatilimnocola aggregata</name>
    <dbReference type="NCBI Taxonomy" id="2528021"/>
    <lineage>
        <taxon>Bacteria</taxon>
        <taxon>Pseudomonadati</taxon>
        <taxon>Planctomycetota</taxon>
        <taxon>Planctomycetia</taxon>
        <taxon>Pirellulales</taxon>
        <taxon>Pirellulaceae</taxon>
        <taxon>Anatilimnocola</taxon>
    </lineage>
</organism>
<gene>
    <name evidence="1" type="ORF">ETAA8_25960</name>
</gene>
<sequence length="180" mass="19670">MPAERTPTALGFLTVTEHAELGLFGGYLVLNHAGRPLEFHCTSPVKANRAQEILYGPTLRPYLFGEQIGQTLIAKARNEVALVCTDLASCLAAREFIEKPLLLIMSGENKTTTAAEGEALFGARFKLGKNDIAIAARFEADEQAARTFHSQLIDGIDLTEPFARIREALEEAQKSVRQVA</sequence>